<proteinExistence type="predicted"/>
<protein>
    <submittedName>
        <fullName evidence="1">Uncharacterized protein</fullName>
    </submittedName>
</protein>
<accession>A0A327KYI0</accession>
<gene>
    <name evidence="1" type="ORF">CH341_11555</name>
</gene>
<dbReference type="Proteomes" id="UP000249130">
    <property type="component" value="Unassembled WGS sequence"/>
</dbReference>
<sequence length="89" mass="9420">MIAPADLRRFVLDHLDRIDLRKVDKIAFVALIAGEAEPAATHAAAPSAPPEKLEGAMVMITVDGLGEILVPARVLGRGAGSCRNYSRGE</sequence>
<reference evidence="1 2" key="1">
    <citation type="submission" date="2017-07" db="EMBL/GenBank/DDBJ databases">
        <title>Draft Genome Sequences of Select Purple Nonsulfur Bacteria.</title>
        <authorList>
            <person name="Lasarre B."/>
            <person name="Mckinlay J.B."/>
        </authorList>
    </citation>
    <scope>NUCLEOTIDE SEQUENCE [LARGE SCALE GENOMIC DNA]</scope>
    <source>
        <strain evidence="1 2">DSM 5909</strain>
    </source>
</reference>
<dbReference type="EMBL" id="NPEX01000063">
    <property type="protein sequence ID" value="RAI43950.1"/>
    <property type="molecule type" value="Genomic_DNA"/>
</dbReference>
<evidence type="ECO:0000313" key="2">
    <source>
        <dbReference type="Proteomes" id="UP000249130"/>
    </source>
</evidence>
<comment type="caution">
    <text evidence="1">The sequence shown here is derived from an EMBL/GenBank/DDBJ whole genome shotgun (WGS) entry which is preliminary data.</text>
</comment>
<name>A0A327KYI0_9BRAD</name>
<organism evidence="1 2">
    <name type="scientific">Rhodoplanes roseus</name>
    <dbReference type="NCBI Taxonomy" id="29409"/>
    <lineage>
        <taxon>Bacteria</taxon>
        <taxon>Pseudomonadati</taxon>
        <taxon>Pseudomonadota</taxon>
        <taxon>Alphaproteobacteria</taxon>
        <taxon>Hyphomicrobiales</taxon>
        <taxon>Nitrobacteraceae</taxon>
        <taxon>Rhodoplanes</taxon>
    </lineage>
</organism>
<dbReference type="AlphaFoldDB" id="A0A327KYI0"/>
<keyword evidence="2" id="KW-1185">Reference proteome</keyword>
<evidence type="ECO:0000313" key="1">
    <source>
        <dbReference type="EMBL" id="RAI43950.1"/>
    </source>
</evidence>
<dbReference type="RefSeq" id="WP_111419192.1">
    <property type="nucleotide sequence ID" value="NZ_NPEX01000063.1"/>
</dbReference>